<dbReference type="Proteomes" id="UP001610335">
    <property type="component" value="Unassembled WGS sequence"/>
</dbReference>
<name>A0ABR4IPK2_9EURO</name>
<proteinExistence type="predicted"/>
<evidence type="ECO:0000313" key="1">
    <source>
        <dbReference type="EMBL" id="KAL2829199.1"/>
    </source>
</evidence>
<organism evidence="1 2">
    <name type="scientific">Aspergillus cavernicola</name>
    <dbReference type="NCBI Taxonomy" id="176166"/>
    <lineage>
        <taxon>Eukaryota</taxon>
        <taxon>Fungi</taxon>
        <taxon>Dikarya</taxon>
        <taxon>Ascomycota</taxon>
        <taxon>Pezizomycotina</taxon>
        <taxon>Eurotiomycetes</taxon>
        <taxon>Eurotiomycetidae</taxon>
        <taxon>Eurotiales</taxon>
        <taxon>Aspergillaceae</taxon>
        <taxon>Aspergillus</taxon>
        <taxon>Aspergillus subgen. Nidulantes</taxon>
    </lineage>
</organism>
<comment type="caution">
    <text evidence="1">The sequence shown here is derived from an EMBL/GenBank/DDBJ whole genome shotgun (WGS) entry which is preliminary data.</text>
</comment>
<gene>
    <name evidence="1" type="ORF">BDW59DRAFT_37699</name>
</gene>
<dbReference type="EMBL" id="JBFXLS010000017">
    <property type="protein sequence ID" value="KAL2829199.1"/>
    <property type="molecule type" value="Genomic_DNA"/>
</dbReference>
<reference evidence="1 2" key="1">
    <citation type="submission" date="2024-07" db="EMBL/GenBank/DDBJ databases">
        <title>Section-level genome sequencing and comparative genomics of Aspergillus sections Usti and Cavernicolus.</title>
        <authorList>
            <consortium name="Lawrence Berkeley National Laboratory"/>
            <person name="Nybo J.L."/>
            <person name="Vesth T.C."/>
            <person name="Theobald S."/>
            <person name="Frisvad J.C."/>
            <person name="Larsen T.O."/>
            <person name="Kjaerboelling I."/>
            <person name="Rothschild-Mancinelli K."/>
            <person name="Lyhne E.K."/>
            <person name="Kogle M.E."/>
            <person name="Barry K."/>
            <person name="Clum A."/>
            <person name="Na H."/>
            <person name="Ledsgaard L."/>
            <person name="Lin J."/>
            <person name="Lipzen A."/>
            <person name="Kuo A."/>
            <person name="Riley R."/>
            <person name="Mondo S."/>
            <person name="LaButti K."/>
            <person name="Haridas S."/>
            <person name="Pangalinan J."/>
            <person name="Salamov A.A."/>
            <person name="Simmons B.A."/>
            <person name="Magnuson J.K."/>
            <person name="Chen J."/>
            <person name="Drula E."/>
            <person name="Henrissat B."/>
            <person name="Wiebenga A."/>
            <person name="Lubbers R.J."/>
            <person name="Gomes A.C."/>
            <person name="Makela M.R."/>
            <person name="Stajich J."/>
            <person name="Grigoriev I.V."/>
            <person name="Mortensen U.H."/>
            <person name="De vries R.P."/>
            <person name="Baker S.E."/>
            <person name="Andersen M.R."/>
        </authorList>
    </citation>
    <scope>NUCLEOTIDE SEQUENCE [LARGE SCALE GENOMIC DNA]</scope>
    <source>
        <strain evidence="1 2">CBS 600.67</strain>
    </source>
</reference>
<protein>
    <recommendedName>
        <fullName evidence="3">Secreted protein</fullName>
    </recommendedName>
</protein>
<evidence type="ECO:0008006" key="3">
    <source>
        <dbReference type="Google" id="ProtNLM"/>
    </source>
</evidence>
<accession>A0ABR4IPK2</accession>
<keyword evidence="2" id="KW-1185">Reference proteome</keyword>
<evidence type="ECO:0000313" key="2">
    <source>
        <dbReference type="Proteomes" id="UP001610335"/>
    </source>
</evidence>
<sequence>MSRSRAVYVLPIMFQPCGVAARSVTVNRSAWLLRIVLPGLPWRHSFCILKNGWAHWIIICLFNEANSTTWTLNPRLSRLNQAPSFHHIWLLIGWNNT</sequence>